<sequence>MSDYDEFISRVKELSLIGSLAGLMGWDQETMMPPKGGPLRSEMMAFLSKQSHKRMTDPEMGKLLDSLESQN</sequence>
<dbReference type="GO" id="GO:0004181">
    <property type="term" value="F:metallocarboxypeptidase activity"/>
    <property type="evidence" value="ECO:0007669"/>
    <property type="project" value="InterPro"/>
</dbReference>
<dbReference type="Gene3D" id="1.10.1370.30">
    <property type="match status" value="1"/>
</dbReference>
<organism evidence="2">
    <name type="scientific">marine metagenome</name>
    <dbReference type="NCBI Taxonomy" id="408172"/>
    <lineage>
        <taxon>unclassified sequences</taxon>
        <taxon>metagenomes</taxon>
        <taxon>ecological metagenomes</taxon>
    </lineage>
</organism>
<dbReference type="SUPFAM" id="SSF55486">
    <property type="entry name" value="Metalloproteases ('zincins'), catalytic domain"/>
    <property type="match status" value="1"/>
</dbReference>
<dbReference type="Pfam" id="PF02074">
    <property type="entry name" value="Peptidase_M32"/>
    <property type="match status" value="1"/>
</dbReference>
<dbReference type="EMBL" id="UINC01119329">
    <property type="protein sequence ID" value="SVC93071.1"/>
    <property type="molecule type" value="Genomic_DNA"/>
</dbReference>
<proteinExistence type="predicted"/>
<dbReference type="AlphaFoldDB" id="A0A382R927"/>
<dbReference type="PANTHER" id="PTHR34217:SF1">
    <property type="entry name" value="CARBOXYPEPTIDASE 1"/>
    <property type="match status" value="1"/>
</dbReference>
<evidence type="ECO:0000313" key="2">
    <source>
        <dbReference type="EMBL" id="SVC93071.1"/>
    </source>
</evidence>
<feature type="region of interest" description="Disordered" evidence="1">
    <location>
        <begin position="49"/>
        <end position="71"/>
    </location>
</feature>
<dbReference type="PROSITE" id="PS52034">
    <property type="entry name" value="PEPTIDASE_M32"/>
    <property type="match status" value="1"/>
</dbReference>
<dbReference type="InterPro" id="IPR001333">
    <property type="entry name" value="Peptidase_M32_Taq"/>
</dbReference>
<protein>
    <recommendedName>
        <fullName evidence="3">Carboxypeptidase M32</fullName>
    </recommendedName>
</protein>
<reference evidence="2" key="1">
    <citation type="submission" date="2018-05" db="EMBL/GenBank/DDBJ databases">
        <authorList>
            <person name="Lanie J.A."/>
            <person name="Ng W.-L."/>
            <person name="Kazmierczak K.M."/>
            <person name="Andrzejewski T.M."/>
            <person name="Davidsen T.M."/>
            <person name="Wayne K.J."/>
            <person name="Tettelin H."/>
            <person name="Glass J.I."/>
            <person name="Rusch D."/>
            <person name="Podicherti R."/>
            <person name="Tsui H.-C.T."/>
            <person name="Winkler M.E."/>
        </authorList>
    </citation>
    <scope>NUCLEOTIDE SEQUENCE</scope>
</reference>
<gene>
    <name evidence="2" type="ORF">METZ01_LOCUS345925</name>
</gene>
<evidence type="ECO:0008006" key="3">
    <source>
        <dbReference type="Google" id="ProtNLM"/>
    </source>
</evidence>
<dbReference type="GO" id="GO:0006508">
    <property type="term" value="P:proteolysis"/>
    <property type="evidence" value="ECO:0007669"/>
    <property type="project" value="InterPro"/>
</dbReference>
<name>A0A382R927_9ZZZZ</name>
<feature type="non-terminal residue" evidence="2">
    <location>
        <position position="71"/>
    </location>
</feature>
<accession>A0A382R927</accession>
<evidence type="ECO:0000256" key="1">
    <source>
        <dbReference type="SAM" id="MobiDB-lite"/>
    </source>
</evidence>
<dbReference type="PANTHER" id="PTHR34217">
    <property type="entry name" value="METAL-DEPENDENT CARBOXYPEPTIDASE"/>
    <property type="match status" value="1"/>
</dbReference>